<feature type="region of interest" description="Disordered" evidence="1">
    <location>
        <begin position="608"/>
        <end position="647"/>
    </location>
</feature>
<dbReference type="Gene3D" id="3.40.50.410">
    <property type="entry name" value="von Willebrand factor, type A domain"/>
    <property type="match status" value="1"/>
</dbReference>
<feature type="compositionally biased region" description="Polar residues" evidence="1">
    <location>
        <begin position="694"/>
        <end position="711"/>
    </location>
</feature>
<reference evidence="4" key="1">
    <citation type="journal article" date="2021" name="Nat. Commun.">
        <title>Genetic determinants of endophytism in the Arabidopsis root mycobiome.</title>
        <authorList>
            <person name="Mesny F."/>
            <person name="Miyauchi S."/>
            <person name="Thiergart T."/>
            <person name="Pickel B."/>
            <person name="Atanasova L."/>
            <person name="Karlsson M."/>
            <person name="Huettel B."/>
            <person name="Barry K.W."/>
            <person name="Haridas S."/>
            <person name="Chen C."/>
            <person name="Bauer D."/>
            <person name="Andreopoulos W."/>
            <person name="Pangilinan J."/>
            <person name="LaButti K."/>
            <person name="Riley R."/>
            <person name="Lipzen A."/>
            <person name="Clum A."/>
            <person name="Drula E."/>
            <person name="Henrissat B."/>
            <person name="Kohler A."/>
            <person name="Grigoriev I.V."/>
            <person name="Martin F.M."/>
            <person name="Hacquard S."/>
        </authorList>
    </citation>
    <scope>NUCLEOTIDE SEQUENCE</scope>
    <source>
        <strain evidence="4">MPI-CAGE-AT-0147</strain>
    </source>
</reference>
<evidence type="ECO:0000313" key="5">
    <source>
        <dbReference type="Proteomes" id="UP000738349"/>
    </source>
</evidence>
<dbReference type="SMART" id="SM00220">
    <property type="entry name" value="S_TKc"/>
    <property type="match status" value="1"/>
</dbReference>
<feature type="region of interest" description="Disordered" evidence="1">
    <location>
        <begin position="368"/>
        <end position="387"/>
    </location>
</feature>
<feature type="domain" description="Protein kinase" evidence="2">
    <location>
        <begin position="174"/>
        <end position="511"/>
    </location>
</feature>
<gene>
    <name evidence="4" type="ORF">EDB81DRAFT_910170</name>
</gene>
<dbReference type="PROSITE" id="PS50234">
    <property type="entry name" value="VWFA"/>
    <property type="match status" value="1"/>
</dbReference>
<dbReference type="InterPro" id="IPR036465">
    <property type="entry name" value="vWFA_dom_sf"/>
</dbReference>
<dbReference type="SUPFAM" id="SSF56112">
    <property type="entry name" value="Protein kinase-like (PK-like)"/>
    <property type="match status" value="1"/>
</dbReference>
<dbReference type="GO" id="GO:0044773">
    <property type="term" value="P:mitotic DNA damage checkpoint signaling"/>
    <property type="evidence" value="ECO:0007669"/>
    <property type="project" value="TreeGrafter"/>
</dbReference>
<keyword evidence="5" id="KW-1185">Reference proteome</keyword>
<dbReference type="InterPro" id="IPR011009">
    <property type="entry name" value="Kinase-like_dom_sf"/>
</dbReference>
<protein>
    <submittedName>
        <fullName evidence="4">Kinase-like domain-containing protein</fullName>
    </submittedName>
</protein>
<evidence type="ECO:0000313" key="4">
    <source>
        <dbReference type="EMBL" id="KAH7171388.1"/>
    </source>
</evidence>
<dbReference type="InterPro" id="IPR002035">
    <property type="entry name" value="VWF_A"/>
</dbReference>
<organism evidence="4 5">
    <name type="scientific">Dactylonectria macrodidyma</name>
    <dbReference type="NCBI Taxonomy" id="307937"/>
    <lineage>
        <taxon>Eukaryota</taxon>
        <taxon>Fungi</taxon>
        <taxon>Dikarya</taxon>
        <taxon>Ascomycota</taxon>
        <taxon>Pezizomycotina</taxon>
        <taxon>Sordariomycetes</taxon>
        <taxon>Hypocreomycetidae</taxon>
        <taxon>Hypocreales</taxon>
        <taxon>Nectriaceae</taxon>
        <taxon>Dactylonectria</taxon>
    </lineage>
</organism>
<accession>A0A9P9FTC2</accession>
<feature type="region of interest" description="Disordered" evidence="1">
    <location>
        <begin position="691"/>
        <end position="711"/>
    </location>
</feature>
<proteinExistence type="predicted"/>
<dbReference type="GO" id="GO:0004674">
    <property type="term" value="F:protein serine/threonine kinase activity"/>
    <property type="evidence" value="ECO:0007669"/>
    <property type="project" value="TreeGrafter"/>
</dbReference>
<feature type="region of interest" description="Disordered" evidence="1">
    <location>
        <begin position="957"/>
        <end position="987"/>
    </location>
</feature>
<comment type="caution">
    <text evidence="4">The sequence shown here is derived from an EMBL/GenBank/DDBJ whole genome shotgun (WGS) entry which is preliminary data.</text>
</comment>
<evidence type="ECO:0000256" key="1">
    <source>
        <dbReference type="SAM" id="MobiDB-lite"/>
    </source>
</evidence>
<dbReference type="AlphaFoldDB" id="A0A9P9FTC2"/>
<dbReference type="OrthoDB" id="9992527at2759"/>
<dbReference type="Pfam" id="PF00069">
    <property type="entry name" value="Pkinase"/>
    <property type="match status" value="1"/>
</dbReference>
<dbReference type="GO" id="GO:0005634">
    <property type="term" value="C:nucleus"/>
    <property type="evidence" value="ECO:0007669"/>
    <property type="project" value="TreeGrafter"/>
</dbReference>
<dbReference type="Gene3D" id="1.10.510.10">
    <property type="entry name" value="Transferase(Phosphotransferase) domain 1"/>
    <property type="match status" value="1"/>
</dbReference>
<keyword evidence="4" id="KW-0808">Transferase</keyword>
<dbReference type="GO" id="GO:0005524">
    <property type="term" value="F:ATP binding"/>
    <property type="evidence" value="ECO:0007669"/>
    <property type="project" value="InterPro"/>
</dbReference>
<name>A0A9P9FTC2_9HYPO</name>
<keyword evidence="4" id="KW-0418">Kinase</keyword>
<dbReference type="PROSITE" id="PS50011">
    <property type="entry name" value="PROTEIN_KINASE_DOM"/>
    <property type="match status" value="1"/>
</dbReference>
<dbReference type="EMBL" id="JAGMUV010000002">
    <property type="protein sequence ID" value="KAH7171388.1"/>
    <property type="molecule type" value="Genomic_DNA"/>
</dbReference>
<evidence type="ECO:0000259" key="2">
    <source>
        <dbReference type="PROSITE" id="PS50011"/>
    </source>
</evidence>
<dbReference type="SUPFAM" id="SSF53300">
    <property type="entry name" value="vWA-like"/>
    <property type="match status" value="1"/>
</dbReference>
<dbReference type="PANTHER" id="PTHR44167:SF24">
    <property type="entry name" value="SERINE_THREONINE-PROTEIN KINASE CHK2"/>
    <property type="match status" value="1"/>
</dbReference>
<evidence type="ECO:0000259" key="3">
    <source>
        <dbReference type="PROSITE" id="PS50234"/>
    </source>
</evidence>
<sequence>MASASSNKTIQGFLAFLHSNDVCRRNFEGKLFYRSEAIKSWLSQPAPGTSFSNAIILLSAVFFGQVVPVSARNIIDRHPLVFAILVDMDCGPLIDLLQLWPQDSYLTTTDPSRTYAEILKSMSQAQVRLPSRYKEGDYEAFIDEFDNRRWAFVPAALRLEMNNAICHGKCILPYFHMRKINQGGTAKVYHCKIQADLVEAQLARMLEPSAKIDQVFGKYYEFAVKSYIREYDDVYKMESQAFKAMQHQTELGVVQYLGEYHTDSGEHSHHILLEFGEHDLDEYLAGTCPPVLNKEIIDFWESLFKVAKTIDQIHRLDHVGQDGNLQHFNGWHGDIKPDNILYVRHEFKLADFGFSKFEKEKLKTPLFGGTRTYGAPERETNGKSAANIPHSQTIDTWSFGCVLSAVATWVILGPAFYVRYSIIREEAIKELRRAHEHNQDISVPFSDDAFHDGNKVLDAVTEWHDHLRNSTRRADTISRRVLDLVDNGMLVNDPEKRLTSTQLYESLSEIIEVARASYQKNLDAGRLKKESEGTLKVLLKLDVHAPAIAKPFSQVSNENNAATNSSSSKSLHGQDLILPQQLRSPNRVGKSERFGKILFGKTANREEAIRSDSRISDMSEASEPSSRHSEKRTMPRPNIKVLQPPPDVQAPVLDAGPTDDRPCLPPRGPGIDHDLIQEELENSYLLASRRPKSAVSSTGIGEGSLSPTPRSSHQLNVAVINEYWQQKEAWANHKGSWSSLINGIPKDPFLEKHISKRDIKFVVDNSASMKTHWNKVAMVLLALAMKIGPLDKDGLDLVYTIGERHCLNNVKGQKIETKFQQSVDNAYWDIDDVNDQTDMAATLSRIFDDYLKDTSRRQTLLILTDGLWEGSRQTDDVEDKIRDFVNDLKTKLRLYESRWFSIQFISFGDNEEKLNRLQGLDDTLDAMEDVVDTKPWDFPDVNKLILGSIKQGADEATASTSVVSTPQTPTSPPSISRTTRRISNMFK</sequence>
<dbReference type="GO" id="GO:0005737">
    <property type="term" value="C:cytoplasm"/>
    <property type="evidence" value="ECO:0007669"/>
    <property type="project" value="TreeGrafter"/>
</dbReference>
<dbReference type="InterPro" id="IPR000719">
    <property type="entry name" value="Prot_kinase_dom"/>
</dbReference>
<feature type="domain" description="VWFA" evidence="3">
    <location>
        <begin position="758"/>
        <end position="949"/>
    </location>
</feature>
<dbReference type="Proteomes" id="UP000738349">
    <property type="component" value="Unassembled WGS sequence"/>
</dbReference>
<dbReference type="PANTHER" id="PTHR44167">
    <property type="entry name" value="OVARIAN-SPECIFIC SERINE/THREONINE-PROTEIN KINASE LOK-RELATED"/>
    <property type="match status" value="1"/>
</dbReference>
<feature type="compositionally biased region" description="Basic and acidic residues" evidence="1">
    <location>
        <begin position="608"/>
        <end position="617"/>
    </location>
</feature>